<dbReference type="AlphaFoldDB" id="A0A423WD14"/>
<feature type="compositionally biased region" description="Low complexity" evidence="5">
    <location>
        <begin position="646"/>
        <end position="658"/>
    </location>
</feature>
<feature type="compositionally biased region" description="Pro residues" evidence="5">
    <location>
        <begin position="539"/>
        <end position="550"/>
    </location>
</feature>
<evidence type="ECO:0000256" key="3">
    <source>
        <dbReference type="ARBA" id="ARBA00022679"/>
    </source>
</evidence>
<feature type="region of interest" description="Disordered" evidence="5">
    <location>
        <begin position="1"/>
        <end position="23"/>
    </location>
</feature>
<proteinExistence type="predicted"/>
<accession>A0A423WD14</accession>
<keyword evidence="3" id="KW-0808">Transferase</keyword>
<dbReference type="InterPro" id="IPR001525">
    <property type="entry name" value="C5_MeTfrase"/>
</dbReference>
<feature type="compositionally biased region" description="Low complexity" evidence="5">
    <location>
        <begin position="551"/>
        <end position="561"/>
    </location>
</feature>
<dbReference type="EMBL" id="LJZO01000007">
    <property type="protein sequence ID" value="ROW01153.1"/>
    <property type="molecule type" value="Genomic_DNA"/>
</dbReference>
<keyword evidence="7" id="KW-1185">Reference proteome</keyword>
<evidence type="ECO:0000313" key="7">
    <source>
        <dbReference type="Proteomes" id="UP000284375"/>
    </source>
</evidence>
<gene>
    <name evidence="6" type="ORF">VSDG_02773</name>
</gene>
<evidence type="ECO:0000256" key="1">
    <source>
        <dbReference type="ARBA" id="ARBA00011975"/>
    </source>
</evidence>
<evidence type="ECO:0000256" key="2">
    <source>
        <dbReference type="ARBA" id="ARBA00022603"/>
    </source>
</evidence>
<dbReference type="SUPFAM" id="SSF53335">
    <property type="entry name" value="S-adenosyl-L-methionine-dependent methyltransferases"/>
    <property type="match status" value="1"/>
</dbReference>
<dbReference type="PANTHER" id="PTHR10629:SF52">
    <property type="entry name" value="DNA (CYTOSINE-5)-METHYLTRANSFERASE 1"/>
    <property type="match status" value="1"/>
</dbReference>
<feature type="compositionally biased region" description="Polar residues" evidence="5">
    <location>
        <begin position="666"/>
        <end position="687"/>
    </location>
</feature>
<evidence type="ECO:0000256" key="5">
    <source>
        <dbReference type="SAM" id="MobiDB-lite"/>
    </source>
</evidence>
<dbReference type="Gene3D" id="3.90.120.10">
    <property type="entry name" value="DNA Methylase, subunit A, domain 2"/>
    <property type="match status" value="1"/>
</dbReference>
<dbReference type="InterPro" id="IPR029063">
    <property type="entry name" value="SAM-dependent_MTases_sf"/>
</dbReference>
<organism evidence="6 7">
    <name type="scientific">Cytospora chrysosperma</name>
    <name type="common">Cytospora canker fungus</name>
    <name type="synonym">Sphaeria chrysosperma</name>
    <dbReference type="NCBI Taxonomy" id="252740"/>
    <lineage>
        <taxon>Eukaryota</taxon>
        <taxon>Fungi</taxon>
        <taxon>Dikarya</taxon>
        <taxon>Ascomycota</taxon>
        <taxon>Pezizomycotina</taxon>
        <taxon>Sordariomycetes</taxon>
        <taxon>Sordariomycetidae</taxon>
        <taxon>Diaporthales</taxon>
        <taxon>Cytosporaceae</taxon>
        <taxon>Cytospora</taxon>
    </lineage>
</organism>
<dbReference type="InterPro" id="IPR050390">
    <property type="entry name" value="C5-Methyltransferase"/>
</dbReference>
<feature type="region of interest" description="Disordered" evidence="5">
    <location>
        <begin position="596"/>
        <end position="818"/>
    </location>
</feature>
<dbReference type="PANTHER" id="PTHR10629">
    <property type="entry name" value="CYTOSINE-SPECIFIC METHYLTRANSFERASE"/>
    <property type="match status" value="1"/>
</dbReference>
<reference evidence="6 7" key="1">
    <citation type="submission" date="2015-09" db="EMBL/GenBank/DDBJ databases">
        <title>Host preference determinants of Valsa canker pathogens revealed by comparative genomics.</title>
        <authorList>
            <person name="Yin Z."/>
            <person name="Huang L."/>
        </authorList>
    </citation>
    <scope>NUCLEOTIDE SEQUENCE [LARGE SCALE GENOMIC DNA]</scope>
    <source>
        <strain evidence="6 7">YSFL</strain>
    </source>
</reference>
<dbReference type="GO" id="GO:0032259">
    <property type="term" value="P:methylation"/>
    <property type="evidence" value="ECO:0007669"/>
    <property type="project" value="UniProtKB-KW"/>
</dbReference>
<dbReference type="OrthoDB" id="414133at2759"/>
<comment type="caution">
    <text evidence="6">The sequence shown here is derived from an EMBL/GenBank/DDBJ whole genome shotgun (WGS) entry which is preliminary data.</text>
</comment>
<dbReference type="GO" id="GO:0003677">
    <property type="term" value="F:DNA binding"/>
    <property type="evidence" value="ECO:0007669"/>
    <property type="project" value="TreeGrafter"/>
</dbReference>
<dbReference type="EC" id="2.1.1.37" evidence="1"/>
<keyword evidence="4" id="KW-0949">S-adenosyl-L-methionine</keyword>
<feature type="compositionally biased region" description="Acidic residues" evidence="5">
    <location>
        <begin position="50"/>
        <end position="69"/>
    </location>
</feature>
<dbReference type="STRING" id="252740.A0A423WD14"/>
<dbReference type="Gene3D" id="3.40.50.150">
    <property type="entry name" value="Vaccinia Virus protein VP39"/>
    <property type="match status" value="1"/>
</dbReference>
<feature type="compositionally biased region" description="Basic and acidic residues" evidence="5">
    <location>
        <begin position="695"/>
        <end position="733"/>
    </location>
</feature>
<feature type="region of interest" description="Disordered" evidence="5">
    <location>
        <begin position="42"/>
        <end position="100"/>
    </location>
</feature>
<feature type="compositionally biased region" description="Basic and acidic residues" evidence="5">
    <location>
        <begin position="794"/>
        <end position="804"/>
    </location>
</feature>
<dbReference type="Proteomes" id="UP000284375">
    <property type="component" value="Unassembled WGS sequence"/>
</dbReference>
<sequence>MPPMLGSEDLPIHLLDDDEENVPQQVSDARNIIRRALERARGGQPIYHIDEDEPEDDYEQQIQEEESEYENGFQAQQQQARRPSSRNRPQRNPPLHGTHRLVPTVTAYDYQLKTNQLLELHEPLDVCPMWSGGDGDTCSPIGARFVEIKSIWVGRNNNHDIILRGLPYARTRQLHGRLECKRNEVCQIIEIEDDDGRPDEEQALVEIRPEQIMKTRILIKTNKPYPKENRPRFDPVYNTRQKIEDCAPLTCRWKMRLEYRDAAKRKAGKSYGGSLIKVGEYDVEKRRDRVPDKELRETWRGASGTKSGQPLTPYTFGDMFCGAGGVSRGAVMAGLKVKIAVDHWPVACKSYRRNFPDTQLYEGEVMSFISDDSIDYWRVVSFLEYSSPSKRDRLVILGSGPGDRLPPWLPPTHGDGHTRGRKPLVTERQAISGLRPNTDLHDVRNARPVNMARRDGNVPFPKTICCGGTQEYQHFSGRRAYTLRELACLQGFPVVHRFEGNATAIRKQIGNAFPPCVSKVILEHLVKHLERTDGVQPVPSRPPPPSPPPRALAASPSSGRRTGLVTQRSQRNVGPRAHHYNGDFDEDEAFQYALQQSRESMNGARRRATPGTRRRAQQAVVDLRDISDEDEAQGSPAGRHFAPLMERMSISSPRSSSSHGERESSVAQASQDDSELLSRSRSVTLDFSPSPPHKRSLEDMHDGVEDQTMKKESPEKRERLVRPADDNNNEHDGCSIVNTIPSRLPWYGGPQNVSIKDSDECVAVGTPSGSTAAGPKRTDKQDSPSDELVLSDKTSSKEAVERKQKPPASSGDDGDWIF</sequence>
<dbReference type="Pfam" id="PF00145">
    <property type="entry name" value="DNA_methylase"/>
    <property type="match status" value="2"/>
</dbReference>
<feature type="region of interest" description="Disordered" evidence="5">
    <location>
        <begin position="532"/>
        <end position="583"/>
    </location>
</feature>
<evidence type="ECO:0000313" key="6">
    <source>
        <dbReference type="EMBL" id="ROW01153.1"/>
    </source>
</evidence>
<dbReference type="GO" id="GO:0044027">
    <property type="term" value="P:negative regulation of gene expression via chromosomal CpG island methylation"/>
    <property type="evidence" value="ECO:0007669"/>
    <property type="project" value="TreeGrafter"/>
</dbReference>
<dbReference type="GO" id="GO:0003886">
    <property type="term" value="F:DNA (cytosine-5-)-methyltransferase activity"/>
    <property type="evidence" value="ECO:0007669"/>
    <property type="project" value="UniProtKB-EC"/>
</dbReference>
<dbReference type="PROSITE" id="PS00095">
    <property type="entry name" value="C5_MTASE_2"/>
    <property type="match status" value="1"/>
</dbReference>
<feature type="compositionally biased region" description="Basic residues" evidence="5">
    <location>
        <begin position="604"/>
        <end position="616"/>
    </location>
</feature>
<evidence type="ECO:0000256" key="4">
    <source>
        <dbReference type="ARBA" id="ARBA00022691"/>
    </source>
</evidence>
<keyword evidence="2" id="KW-0489">Methyltransferase</keyword>
<dbReference type="InterPro" id="IPR031303">
    <property type="entry name" value="C5_meth_CS"/>
</dbReference>
<name>A0A423WD14_CYTCH</name>
<dbReference type="GO" id="GO:0005634">
    <property type="term" value="C:nucleus"/>
    <property type="evidence" value="ECO:0007669"/>
    <property type="project" value="TreeGrafter"/>
</dbReference>
<protein>
    <recommendedName>
        <fullName evidence="1">DNA (cytosine-5-)-methyltransferase</fullName>
        <ecNumber evidence="1">2.1.1.37</ecNumber>
    </recommendedName>
</protein>